<dbReference type="EMBL" id="LHQQ01000003">
    <property type="protein sequence ID" value="KOS48685.1"/>
    <property type="molecule type" value="Genomic_DNA"/>
</dbReference>
<organism evidence="1 2">
    <name type="scientific">Penicillium nordicum</name>
    <dbReference type="NCBI Taxonomy" id="229535"/>
    <lineage>
        <taxon>Eukaryota</taxon>
        <taxon>Fungi</taxon>
        <taxon>Dikarya</taxon>
        <taxon>Ascomycota</taxon>
        <taxon>Pezizomycotina</taxon>
        <taxon>Eurotiomycetes</taxon>
        <taxon>Eurotiomycetidae</taxon>
        <taxon>Eurotiales</taxon>
        <taxon>Aspergillaceae</taxon>
        <taxon>Penicillium</taxon>
    </lineage>
</organism>
<keyword evidence="2" id="KW-1185">Reference proteome</keyword>
<accession>A0A0M9WKT2</accession>
<protein>
    <submittedName>
        <fullName evidence="1">Uncharacterized protein</fullName>
    </submittedName>
</protein>
<sequence length="90" mass="9717">MFKPIVALGHESILQILDAAGAVRYQGRFMKAEEVALFDGIIKLVNDRKFDEAELDAKSAIEGGNFTTSYIMLHALAYGGGSGGGVVLWR</sequence>
<gene>
    <name evidence="1" type="ORF">ACN38_g332</name>
</gene>
<reference evidence="1 2" key="1">
    <citation type="submission" date="2015-08" db="EMBL/GenBank/DDBJ databases">
        <title>Genome sequencing of Penicillium nordicum.</title>
        <authorList>
            <person name="Nguyen H.D."/>
            <person name="Seifert K.A."/>
        </authorList>
    </citation>
    <scope>NUCLEOTIDE SEQUENCE [LARGE SCALE GENOMIC DNA]</scope>
    <source>
        <strain evidence="1 2">DAOMC 185683</strain>
    </source>
</reference>
<evidence type="ECO:0000313" key="2">
    <source>
        <dbReference type="Proteomes" id="UP000037696"/>
    </source>
</evidence>
<dbReference type="AlphaFoldDB" id="A0A0M9WKT2"/>
<evidence type="ECO:0000313" key="1">
    <source>
        <dbReference type="EMBL" id="KOS48685.1"/>
    </source>
</evidence>
<comment type="caution">
    <text evidence="1">The sequence shown here is derived from an EMBL/GenBank/DDBJ whole genome shotgun (WGS) entry which is preliminary data.</text>
</comment>
<proteinExistence type="predicted"/>
<name>A0A0M9WKT2_9EURO</name>
<dbReference type="Proteomes" id="UP000037696">
    <property type="component" value="Unassembled WGS sequence"/>
</dbReference>